<reference evidence="1" key="1">
    <citation type="journal article" date="2020" name="Stud. Mycol.">
        <title>101 Dothideomycetes genomes: a test case for predicting lifestyles and emergence of pathogens.</title>
        <authorList>
            <person name="Haridas S."/>
            <person name="Albert R."/>
            <person name="Binder M."/>
            <person name="Bloem J."/>
            <person name="Labutti K."/>
            <person name="Salamov A."/>
            <person name="Andreopoulos B."/>
            <person name="Baker S."/>
            <person name="Barry K."/>
            <person name="Bills G."/>
            <person name="Bluhm B."/>
            <person name="Cannon C."/>
            <person name="Castanera R."/>
            <person name="Culley D."/>
            <person name="Daum C."/>
            <person name="Ezra D."/>
            <person name="Gonzalez J."/>
            <person name="Henrissat B."/>
            <person name="Kuo A."/>
            <person name="Liang C."/>
            <person name="Lipzen A."/>
            <person name="Lutzoni F."/>
            <person name="Magnuson J."/>
            <person name="Mondo S."/>
            <person name="Nolan M."/>
            <person name="Ohm R."/>
            <person name="Pangilinan J."/>
            <person name="Park H.-J."/>
            <person name="Ramirez L."/>
            <person name="Alfaro M."/>
            <person name="Sun H."/>
            <person name="Tritt A."/>
            <person name="Yoshinaga Y."/>
            <person name="Zwiers L.-H."/>
            <person name="Turgeon B."/>
            <person name="Goodwin S."/>
            <person name="Spatafora J."/>
            <person name="Crous P."/>
            <person name="Grigoriev I."/>
        </authorList>
    </citation>
    <scope>NUCLEOTIDE SEQUENCE</scope>
    <source>
        <strain evidence="1">CBS 122681</strain>
    </source>
</reference>
<name>A0A6A6TT54_9PLEO</name>
<evidence type="ECO:0000313" key="2">
    <source>
        <dbReference type="Proteomes" id="UP000799324"/>
    </source>
</evidence>
<protein>
    <submittedName>
        <fullName evidence="1">Uncharacterized protein</fullName>
    </submittedName>
</protein>
<dbReference type="AlphaFoldDB" id="A0A6A6TT54"/>
<sequence>MSKHIFPFANFASKPSSHGVWVRNGRSRRCFSGACRRTEVYIPLGLYHYSYCGIRISSQLLGVWIKNLQLGCICMGEGLGHANAVVQLQGVACGGITGLLGRRRTFARKTLATSNYEHLLLMTTTAYSRPRYSPSCTSWCSALGFARQHQ</sequence>
<proteinExistence type="predicted"/>
<keyword evidence="2" id="KW-1185">Reference proteome</keyword>
<dbReference type="Proteomes" id="UP000799324">
    <property type="component" value="Unassembled WGS sequence"/>
</dbReference>
<evidence type="ECO:0000313" key="1">
    <source>
        <dbReference type="EMBL" id="KAF2662357.1"/>
    </source>
</evidence>
<gene>
    <name evidence="1" type="ORF">K491DRAFT_175496</name>
</gene>
<accession>A0A6A6TT54</accession>
<organism evidence="1 2">
    <name type="scientific">Lophiostoma macrostomum CBS 122681</name>
    <dbReference type="NCBI Taxonomy" id="1314788"/>
    <lineage>
        <taxon>Eukaryota</taxon>
        <taxon>Fungi</taxon>
        <taxon>Dikarya</taxon>
        <taxon>Ascomycota</taxon>
        <taxon>Pezizomycotina</taxon>
        <taxon>Dothideomycetes</taxon>
        <taxon>Pleosporomycetidae</taxon>
        <taxon>Pleosporales</taxon>
        <taxon>Lophiostomataceae</taxon>
        <taxon>Lophiostoma</taxon>
    </lineage>
</organism>
<dbReference type="EMBL" id="MU004289">
    <property type="protein sequence ID" value="KAF2662357.1"/>
    <property type="molecule type" value="Genomic_DNA"/>
</dbReference>